<keyword evidence="6 13" id="KW-0812">Transmembrane</keyword>
<dbReference type="PANTHER" id="PTHR45436:SF14">
    <property type="entry name" value="SENSOR PROTEIN QSEC"/>
    <property type="match status" value="1"/>
</dbReference>
<keyword evidence="17" id="KW-1185">Reference proteome</keyword>
<gene>
    <name evidence="16" type="primary">sasA_6</name>
    <name evidence="16" type="ORF">LMG28688_02492</name>
</gene>
<evidence type="ECO:0000256" key="2">
    <source>
        <dbReference type="ARBA" id="ARBA00004141"/>
    </source>
</evidence>
<name>A0A6J5FUZ6_9BURK</name>
<dbReference type="InterPro" id="IPR004358">
    <property type="entry name" value="Sig_transdc_His_kin-like_C"/>
</dbReference>
<dbReference type="SMART" id="SM00388">
    <property type="entry name" value="HisKA"/>
    <property type="match status" value="1"/>
</dbReference>
<dbReference type="EC" id="2.7.13.3" evidence="3"/>
<dbReference type="InterPro" id="IPR005467">
    <property type="entry name" value="His_kinase_dom"/>
</dbReference>
<evidence type="ECO:0000256" key="12">
    <source>
        <dbReference type="ARBA" id="ARBA00023136"/>
    </source>
</evidence>
<dbReference type="InterPro" id="IPR036097">
    <property type="entry name" value="HisK_dim/P_sf"/>
</dbReference>
<organism evidence="16 17">
    <name type="scientific">Paraburkholderia caffeinitolerans</name>
    <dbReference type="NCBI Taxonomy" id="1723730"/>
    <lineage>
        <taxon>Bacteria</taxon>
        <taxon>Pseudomonadati</taxon>
        <taxon>Pseudomonadota</taxon>
        <taxon>Betaproteobacteria</taxon>
        <taxon>Burkholderiales</taxon>
        <taxon>Burkholderiaceae</taxon>
        <taxon>Paraburkholderia</taxon>
    </lineage>
</organism>
<keyword evidence="9" id="KW-0067">ATP-binding</keyword>
<feature type="transmembrane region" description="Helical" evidence="13">
    <location>
        <begin position="159"/>
        <end position="182"/>
    </location>
</feature>
<protein>
    <recommendedName>
        <fullName evidence="3">histidine kinase</fullName>
        <ecNumber evidence="3">2.7.13.3</ecNumber>
    </recommendedName>
</protein>
<evidence type="ECO:0000256" key="8">
    <source>
        <dbReference type="ARBA" id="ARBA00022777"/>
    </source>
</evidence>
<dbReference type="InterPro" id="IPR003660">
    <property type="entry name" value="HAMP_dom"/>
</dbReference>
<dbReference type="PANTHER" id="PTHR45436">
    <property type="entry name" value="SENSOR HISTIDINE KINASE YKOH"/>
    <property type="match status" value="1"/>
</dbReference>
<dbReference type="PROSITE" id="PS50885">
    <property type="entry name" value="HAMP"/>
    <property type="match status" value="1"/>
</dbReference>
<evidence type="ECO:0000259" key="14">
    <source>
        <dbReference type="PROSITE" id="PS50109"/>
    </source>
</evidence>
<dbReference type="Pfam" id="PF02518">
    <property type="entry name" value="HATPase_c"/>
    <property type="match status" value="1"/>
</dbReference>
<evidence type="ECO:0000256" key="13">
    <source>
        <dbReference type="SAM" id="Phobius"/>
    </source>
</evidence>
<dbReference type="RefSeq" id="WP_129564159.1">
    <property type="nucleotide sequence ID" value="NZ_CADIKL010000010.1"/>
</dbReference>
<evidence type="ECO:0000256" key="4">
    <source>
        <dbReference type="ARBA" id="ARBA00022553"/>
    </source>
</evidence>
<keyword evidence="11" id="KW-0902">Two-component regulatory system</keyword>
<keyword evidence="7" id="KW-0547">Nucleotide-binding</keyword>
<dbReference type="AlphaFoldDB" id="A0A6J5FUZ6"/>
<comment type="catalytic activity">
    <reaction evidence="1">
        <text>ATP + protein L-histidine = ADP + protein N-phospho-L-histidine.</text>
        <dbReference type="EC" id="2.7.13.3"/>
    </reaction>
</comment>
<dbReference type="Gene3D" id="1.10.287.130">
    <property type="match status" value="1"/>
</dbReference>
<sequence>MTTLRARSARWFMSSLRRRLLLWLLPSMLLAGVLASAATWWGSLGEIDEILNDQMKAIARHVVVDGDGRLSLTGTDRKGRLSGKQSHGVLLQVWEDRKLVFSSDPDSRLPAPQGPGYADVTVDGQVWHTYASTSGTTLVRVAQARLARWEALAEVSMHLFWPVLSLVPVVALLLWFGIGYGLRPLREVASGLKRRDANNMHTIETSQMPNEVKPLVDALNDLLVRLDHAFTLQKHFIADAAHELRTPIMGLGLQAELLPKAESVQERDEIVMQIRSGTERLAHLVAQLLTLARLDPDTGRDARQEVDLTALSRSVVAERVRLAEASQIDLGLASEQAVSVSGYGENLRVLLNNLVDNAIRYAGAHARVDVVVREEGPCAVLEVSDNGPGIPERDRARVWERFYRGSGHAAQAISGSGLGLSIVRRIAEQHQANVTLDSGSDGRGLTVRVRFPARQRLAQPGAQASPCTST</sequence>
<evidence type="ECO:0000256" key="10">
    <source>
        <dbReference type="ARBA" id="ARBA00022989"/>
    </source>
</evidence>
<evidence type="ECO:0000313" key="16">
    <source>
        <dbReference type="EMBL" id="CAB3787556.1"/>
    </source>
</evidence>
<evidence type="ECO:0000256" key="6">
    <source>
        <dbReference type="ARBA" id="ARBA00022692"/>
    </source>
</evidence>
<evidence type="ECO:0000313" key="17">
    <source>
        <dbReference type="Proteomes" id="UP000494119"/>
    </source>
</evidence>
<dbReference type="PROSITE" id="PS50109">
    <property type="entry name" value="HIS_KIN"/>
    <property type="match status" value="1"/>
</dbReference>
<dbReference type="CDD" id="cd00082">
    <property type="entry name" value="HisKA"/>
    <property type="match status" value="1"/>
</dbReference>
<evidence type="ECO:0000256" key="7">
    <source>
        <dbReference type="ARBA" id="ARBA00022741"/>
    </source>
</evidence>
<dbReference type="Gene3D" id="3.30.565.10">
    <property type="entry name" value="Histidine kinase-like ATPase, C-terminal domain"/>
    <property type="match status" value="1"/>
</dbReference>
<evidence type="ECO:0000256" key="5">
    <source>
        <dbReference type="ARBA" id="ARBA00022679"/>
    </source>
</evidence>
<evidence type="ECO:0000256" key="11">
    <source>
        <dbReference type="ARBA" id="ARBA00023012"/>
    </source>
</evidence>
<keyword evidence="12 13" id="KW-0472">Membrane</keyword>
<dbReference type="InterPro" id="IPR050428">
    <property type="entry name" value="TCS_sensor_his_kinase"/>
</dbReference>
<keyword evidence="5 16" id="KW-0808">Transferase</keyword>
<dbReference type="GO" id="GO:0005886">
    <property type="term" value="C:plasma membrane"/>
    <property type="evidence" value="ECO:0007669"/>
    <property type="project" value="TreeGrafter"/>
</dbReference>
<feature type="domain" description="HAMP" evidence="15">
    <location>
        <begin position="179"/>
        <end position="231"/>
    </location>
</feature>
<dbReference type="SUPFAM" id="SSF47384">
    <property type="entry name" value="Homodimeric domain of signal transducing histidine kinase"/>
    <property type="match status" value="1"/>
</dbReference>
<proteinExistence type="predicted"/>
<dbReference type="InterPro" id="IPR036890">
    <property type="entry name" value="HATPase_C_sf"/>
</dbReference>
<dbReference type="GO" id="GO:0000155">
    <property type="term" value="F:phosphorelay sensor kinase activity"/>
    <property type="evidence" value="ECO:0007669"/>
    <property type="project" value="InterPro"/>
</dbReference>
<dbReference type="InterPro" id="IPR003661">
    <property type="entry name" value="HisK_dim/P_dom"/>
</dbReference>
<dbReference type="Proteomes" id="UP000494119">
    <property type="component" value="Unassembled WGS sequence"/>
</dbReference>
<dbReference type="CDD" id="cd00075">
    <property type="entry name" value="HATPase"/>
    <property type="match status" value="1"/>
</dbReference>
<keyword evidence="8 16" id="KW-0418">Kinase</keyword>
<feature type="domain" description="Histidine kinase" evidence="14">
    <location>
        <begin position="239"/>
        <end position="455"/>
    </location>
</feature>
<dbReference type="PRINTS" id="PR00344">
    <property type="entry name" value="BCTRLSENSOR"/>
</dbReference>
<dbReference type="GO" id="GO:0005524">
    <property type="term" value="F:ATP binding"/>
    <property type="evidence" value="ECO:0007669"/>
    <property type="project" value="UniProtKB-KW"/>
</dbReference>
<comment type="subcellular location">
    <subcellularLocation>
        <location evidence="2">Membrane</location>
        <topology evidence="2">Multi-pass membrane protein</topology>
    </subcellularLocation>
</comment>
<dbReference type="SUPFAM" id="SSF55874">
    <property type="entry name" value="ATPase domain of HSP90 chaperone/DNA topoisomerase II/histidine kinase"/>
    <property type="match status" value="1"/>
</dbReference>
<dbReference type="EMBL" id="CADIKL010000010">
    <property type="protein sequence ID" value="CAB3787556.1"/>
    <property type="molecule type" value="Genomic_DNA"/>
</dbReference>
<dbReference type="Pfam" id="PF00512">
    <property type="entry name" value="HisKA"/>
    <property type="match status" value="1"/>
</dbReference>
<accession>A0A6J5FUZ6</accession>
<evidence type="ECO:0000256" key="1">
    <source>
        <dbReference type="ARBA" id="ARBA00000085"/>
    </source>
</evidence>
<evidence type="ECO:0000259" key="15">
    <source>
        <dbReference type="PROSITE" id="PS50885"/>
    </source>
</evidence>
<evidence type="ECO:0000256" key="3">
    <source>
        <dbReference type="ARBA" id="ARBA00012438"/>
    </source>
</evidence>
<keyword evidence="10 13" id="KW-1133">Transmembrane helix</keyword>
<evidence type="ECO:0000256" key="9">
    <source>
        <dbReference type="ARBA" id="ARBA00022840"/>
    </source>
</evidence>
<keyword evidence="4" id="KW-0597">Phosphoprotein</keyword>
<reference evidence="16 17" key="1">
    <citation type="submission" date="2020-04" db="EMBL/GenBank/DDBJ databases">
        <authorList>
            <person name="De Canck E."/>
        </authorList>
    </citation>
    <scope>NUCLEOTIDE SEQUENCE [LARGE SCALE GENOMIC DNA]</scope>
    <source>
        <strain evidence="16 17">LMG 28688</strain>
    </source>
</reference>
<dbReference type="SMART" id="SM00387">
    <property type="entry name" value="HATPase_c"/>
    <property type="match status" value="1"/>
</dbReference>
<dbReference type="InterPro" id="IPR003594">
    <property type="entry name" value="HATPase_dom"/>
</dbReference>